<sequence length="249" mass="29463">MALLDSGKIQSVSDNSNNSSNWIVVWTELWVPIGHESDRQRWVEYFQPLVHATGHKQSIWARLRFNPEKVILGTHWSKSLACREFESSPSAQLFREQLMNDGITFLAYYEFPSGCHGWFQSLLPRRFIHIFWVYFKVPVTEEQKQRVGKSVGIRPPVVLNLQPNQRLQPRLPVKLWANRTEYLHGEEVQLLLWPHIWRNEEAALWRLIKSRHINSLGETNVDKFHGFLRDIGSMEFKEDYCHFEELPRL</sequence>
<evidence type="ECO:0000313" key="2">
    <source>
        <dbReference type="Proteomes" id="UP001147782"/>
    </source>
</evidence>
<dbReference type="Proteomes" id="UP001147782">
    <property type="component" value="Unassembled WGS sequence"/>
</dbReference>
<evidence type="ECO:0000313" key="1">
    <source>
        <dbReference type="EMBL" id="KAJ5381248.1"/>
    </source>
</evidence>
<dbReference type="EMBL" id="JAPZBS010000002">
    <property type="protein sequence ID" value="KAJ5381248.1"/>
    <property type="molecule type" value="Genomic_DNA"/>
</dbReference>
<organism evidence="1 2">
    <name type="scientific">Penicillium cataractarum</name>
    <dbReference type="NCBI Taxonomy" id="2100454"/>
    <lineage>
        <taxon>Eukaryota</taxon>
        <taxon>Fungi</taxon>
        <taxon>Dikarya</taxon>
        <taxon>Ascomycota</taxon>
        <taxon>Pezizomycotina</taxon>
        <taxon>Eurotiomycetes</taxon>
        <taxon>Eurotiomycetidae</taxon>
        <taxon>Eurotiales</taxon>
        <taxon>Aspergillaceae</taxon>
        <taxon>Penicillium</taxon>
    </lineage>
</organism>
<comment type="caution">
    <text evidence="1">The sequence shown here is derived from an EMBL/GenBank/DDBJ whole genome shotgun (WGS) entry which is preliminary data.</text>
</comment>
<gene>
    <name evidence="1" type="ORF">N7496_003676</name>
</gene>
<dbReference type="AlphaFoldDB" id="A0A9W9VGF4"/>
<reference evidence="1" key="1">
    <citation type="submission" date="2022-11" db="EMBL/GenBank/DDBJ databases">
        <authorList>
            <person name="Petersen C."/>
        </authorList>
    </citation>
    <scope>NUCLEOTIDE SEQUENCE</scope>
    <source>
        <strain evidence="1">IBT 29864</strain>
    </source>
</reference>
<keyword evidence="2" id="KW-1185">Reference proteome</keyword>
<dbReference type="RefSeq" id="XP_056558819.1">
    <property type="nucleotide sequence ID" value="XM_056696607.1"/>
</dbReference>
<accession>A0A9W9VGF4</accession>
<reference evidence="1" key="2">
    <citation type="journal article" date="2023" name="IMA Fungus">
        <title>Comparative genomic study of the Penicillium genus elucidates a diverse pangenome and 15 lateral gene transfer events.</title>
        <authorList>
            <person name="Petersen C."/>
            <person name="Sorensen T."/>
            <person name="Nielsen M.R."/>
            <person name="Sondergaard T.E."/>
            <person name="Sorensen J.L."/>
            <person name="Fitzpatrick D.A."/>
            <person name="Frisvad J.C."/>
            <person name="Nielsen K.L."/>
        </authorList>
    </citation>
    <scope>NUCLEOTIDE SEQUENCE</scope>
    <source>
        <strain evidence="1">IBT 29864</strain>
    </source>
</reference>
<protein>
    <submittedName>
        <fullName evidence="1">Uncharacterized protein</fullName>
    </submittedName>
</protein>
<dbReference type="GeneID" id="81435784"/>
<name>A0A9W9VGF4_9EURO</name>
<dbReference type="OrthoDB" id="3450712at2759"/>
<proteinExistence type="predicted"/>